<dbReference type="Gene3D" id="1.20.1440.130">
    <property type="entry name" value="VKOR domain"/>
    <property type="match status" value="1"/>
</dbReference>
<dbReference type="EnsemblMetazoa" id="XM_028276814.2">
    <property type="protein sequence ID" value="XP_028132615.1"/>
    <property type="gene ID" value="LOC114328066"/>
</dbReference>
<dbReference type="InterPro" id="IPR038354">
    <property type="entry name" value="VKOR_sf"/>
</dbReference>
<feature type="transmembrane region" description="Helical" evidence="12">
    <location>
        <begin position="99"/>
        <end position="119"/>
    </location>
</feature>
<evidence type="ECO:0000256" key="5">
    <source>
        <dbReference type="ARBA" id="ARBA00022719"/>
    </source>
</evidence>
<dbReference type="PANTHER" id="PTHR14519">
    <property type="entry name" value="VITAMIN K EPOXIDE REDUCTASE COMPLEX, SUBUNIT 1"/>
    <property type="match status" value="1"/>
</dbReference>
<keyword evidence="4 12" id="KW-0812">Transmembrane</keyword>
<evidence type="ECO:0000256" key="3">
    <source>
        <dbReference type="ARBA" id="ARBA00012278"/>
    </source>
</evidence>
<dbReference type="RefSeq" id="XP_028132615.1">
    <property type="nucleotide sequence ID" value="XM_028276814.1"/>
</dbReference>
<dbReference type="GeneID" id="114328066"/>
<gene>
    <name evidence="16" type="primary">LOC114328066</name>
</gene>
<dbReference type="InterPro" id="IPR042406">
    <property type="entry name" value="VKORC1/VKORC1L1"/>
</dbReference>
<protein>
    <recommendedName>
        <fullName evidence="3">vitamin-K-epoxide reductase (warfarin-sensitive)</fullName>
        <ecNumber evidence="3">1.17.4.4</ecNumber>
    </recommendedName>
</protein>
<comment type="similarity">
    <text evidence="2">Belongs to the VKOR family.</text>
</comment>
<dbReference type="Pfam" id="PF07884">
    <property type="entry name" value="VKOR"/>
    <property type="match status" value="1"/>
</dbReference>
<evidence type="ECO:0000256" key="4">
    <source>
        <dbReference type="ARBA" id="ARBA00022692"/>
    </source>
</evidence>
<proteinExistence type="inferred from homology"/>
<name>A0A6P7FHC9_DIAVI</name>
<evidence type="ECO:0000256" key="12">
    <source>
        <dbReference type="SAM" id="Phobius"/>
    </source>
</evidence>
<evidence type="ECO:0000256" key="8">
    <source>
        <dbReference type="ARBA" id="ARBA00023002"/>
    </source>
</evidence>
<keyword evidence="15" id="KW-1185">Reference proteome</keyword>
<dbReference type="GO" id="GO:0048038">
    <property type="term" value="F:quinone binding"/>
    <property type="evidence" value="ECO:0007669"/>
    <property type="project" value="UniProtKB-KW"/>
</dbReference>
<dbReference type="InterPro" id="IPR012932">
    <property type="entry name" value="VKOR"/>
</dbReference>
<reference evidence="16" key="1">
    <citation type="submission" date="2025-04" db="UniProtKB">
        <authorList>
            <consortium name="RefSeq"/>
        </authorList>
    </citation>
    <scope>IDENTIFICATION</scope>
    <source>
        <tissue evidence="16">Whole insect</tissue>
    </source>
</reference>
<dbReference type="PANTHER" id="PTHR14519:SF8">
    <property type="entry name" value="VITAMIN K EPOXIDE REDUCTASE COMPLEX SUBUNIT 1"/>
    <property type="match status" value="1"/>
</dbReference>
<sequence length="165" mass="18686">MYLISLPRINSLLTLSCICGAGLSLYGYYIGLELERNENYKPMCDINPQVSCSKAMSSKYGKGLGIFGEDSQFYKPNSLFGIMFYSMIATLVQSNSKFIAWVSLVLIALSNFLSIYFAYILYFVLYDLCIVCVAIYAVNVINLLLIKLKLKTIDAIREQEEEKNK</sequence>
<feature type="transmembrane region" description="Helical" evidence="12">
    <location>
        <begin position="125"/>
        <end position="146"/>
    </location>
</feature>
<dbReference type="SMART" id="SM00756">
    <property type="entry name" value="VKc"/>
    <property type="match status" value="1"/>
</dbReference>
<evidence type="ECO:0000256" key="9">
    <source>
        <dbReference type="ARBA" id="ARBA00023136"/>
    </source>
</evidence>
<accession>A0A6P7FHC9</accession>
<comment type="subcellular location">
    <subcellularLocation>
        <location evidence="1">Endoplasmic reticulum membrane</location>
        <topology evidence="1">Multi-pass membrane protein</topology>
    </subcellularLocation>
</comment>
<evidence type="ECO:0000256" key="2">
    <source>
        <dbReference type="ARBA" id="ARBA00006214"/>
    </source>
</evidence>
<dbReference type="InParanoid" id="A0A6P7FHC9"/>
<dbReference type="CDD" id="cd12917">
    <property type="entry name" value="VKOR_euk"/>
    <property type="match status" value="1"/>
</dbReference>
<dbReference type="Proteomes" id="UP001652700">
    <property type="component" value="Unplaced"/>
</dbReference>
<evidence type="ECO:0000256" key="10">
    <source>
        <dbReference type="ARBA" id="ARBA00023157"/>
    </source>
</evidence>
<evidence type="ECO:0000313" key="14">
    <source>
        <dbReference type="EnsemblMetazoa" id="XP_028132615.1"/>
    </source>
</evidence>
<evidence type="ECO:0000256" key="6">
    <source>
        <dbReference type="ARBA" id="ARBA00022824"/>
    </source>
</evidence>
<dbReference type="EC" id="1.17.4.4" evidence="3"/>
<keyword evidence="5" id="KW-0874">Quinone</keyword>
<feature type="transmembrane region" description="Helical" evidence="12">
    <location>
        <begin position="12"/>
        <end position="31"/>
    </location>
</feature>
<dbReference type="GO" id="GO:0042373">
    <property type="term" value="P:vitamin K metabolic process"/>
    <property type="evidence" value="ECO:0007669"/>
    <property type="project" value="InterPro"/>
</dbReference>
<evidence type="ECO:0000256" key="1">
    <source>
        <dbReference type="ARBA" id="ARBA00004477"/>
    </source>
</evidence>
<reference evidence="14" key="2">
    <citation type="submission" date="2025-05" db="UniProtKB">
        <authorList>
            <consortium name="EnsemblMetazoa"/>
        </authorList>
    </citation>
    <scope>IDENTIFICATION</scope>
</reference>
<dbReference type="AlphaFoldDB" id="A0A6P7FHC9"/>
<dbReference type="CTD" id="3346188"/>
<dbReference type="FunCoup" id="A0A6P7FHC9">
    <property type="interactions" value="197"/>
</dbReference>
<keyword evidence="7 12" id="KW-1133">Transmembrane helix</keyword>
<dbReference type="GO" id="GO:0005789">
    <property type="term" value="C:endoplasmic reticulum membrane"/>
    <property type="evidence" value="ECO:0007669"/>
    <property type="project" value="UniProtKB-SubCell"/>
</dbReference>
<keyword evidence="11" id="KW-0676">Redox-active center</keyword>
<organism evidence="16">
    <name type="scientific">Diabrotica virgifera virgifera</name>
    <name type="common">western corn rootworm</name>
    <dbReference type="NCBI Taxonomy" id="50390"/>
    <lineage>
        <taxon>Eukaryota</taxon>
        <taxon>Metazoa</taxon>
        <taxon>Ecdysozoa</taxon>
        <taxon>Arthropoda</taxon>
        <taxon>Hexapoda</taxon>
        <taxon>Insecta</taxon>
        <taxon>Pterygota</taxon>
        <taxon>Neoptera</taxon>
        <taxon>Endopterygota</taxon>
        <taxon>Coleoptera</taxon>
        <taxon>Polyphaga</taxon>
        <taxon>Cucujiformia</taxon>
        <taxon>Chrysomeloidea</taxon>
        <taxon>Chrysomelidae</taxon>
        <taxon>Galerucinae</taxon>
        <taxon>Diabroticina</taxon>
        <taxon>Diabroticites</taxon>
        <taxon>Diabrotica</taxon>
    </lineage>
</organism>
<keyword evidence="8" id="KW-0560">Oxidoreductase</keyword>
<evidence type="ECO:0000256" key="11">
    <source>
        <dbReference type="ARBA" id="ARBA00023284"/>
    </source>
</evidence>
<dbReference type="KEGG" id="dvv:114328066"/>
<keyword evidence="6" id="KW-0256">Endoplasmic reticulum</keyword>
<evidence type="ECO:0000259" key="13">
    <source>
        <dbReference type="SMART" id="SM00756"/>
    </source>
</evidence>
<dbReference type="GO" id="GO:0047057">
    <property type="term" value="F:vitamin-K-epoxide reductase (warfarin-sensitive) activity"/>
    <property type="evidence" value="ECO:0007669"/>
    <property type="project" value="UniProtKB-EC"/>
</dbReference>
<dbReference type="OrthoDB" id="17010at2759"/>
<feature type="domain" description="Vitamin K epoxide reductase" evidence="13">
    <location>
        <begin position="6"/>
        <end position="150"/>
    </location>
</feature>
<evidence type="ECO:0000313" key="15">
    <source>
        <dbReference type="Proteomes" id="UP001652700"/>
    </source>
</evidence>
<keyword evidence="10" id="KW-1015">Disulfide bond</keyword>
<keyword evidence="9 12" id="KW-0472">Membrane</keyword>
<evidence type="ECO:0000256" key="7">
    <source>
        <dbReference type="ARBA" id="ARBA00022989"/>
    </source>
</evidence>
<evidence type="ECO:0000313" key="16">
    <source>
        <dbReference type="RefSeq" id="XP_028132615.1"/>
    </source>
</evidence>